<evidence type="ECO:0000256" key="7">
    <source>
        <dbReference type="ARBA" id="ARBA00023180"/>
    </source>
</evidence>
<dbReference type="SUPFAM" id="SSF52058">
    <property type="entry name" value="L domain-like"/>
    <property type="match status" value="1"/>
</dbReference>
<evidence type="ECO:0000256" key="5">
    <source>
        <dbReference type="ARBA" id="ARBA00023136"/>
    </source>
</evidence>
<dbReference type="PROSITE" id="PS51450">
    <property type="entry name" value="LRR"/>
    <property type="match status" value="1"/>
</dbReference>
<evidence type="ECO:0000256" key="3">
    <source>
        <dbReference type="ARBA" id="ARBA00022729"/>
    </source>
</evidence>
<dbReference type="InterPro" id="IPR046956">
    <property type="entry name" value="RLP23-like"/>
</dbReference>
<evidence type="ECO:0000256" key="2">
    <source>
        <dbReference type="ARBA" id="ARBA00022692"/>
    </source>
</evidence>
<evidence type="ECO:0000313" key="10">
    <source>
        <dbReference type="Proteomes" id="UP001341840"/>
    </source>
</evidence>
<evidence type="ECO:0000256" key="6">
    <source>
        <dbReference type="ARBA" id="ARBA00023170"/>
    </source>
</evidence>
<keyword evidence="10" id="KW-1185">Reference proteome</keyword>
<dbReference type="EMBL" id="JASCZI010211471">
    <property type="protein sequence ID" value="MED6192415.1"/>
    <property type="molecule type" value="Genomic_DNA"/>
</dbReference>
<dbReference type="InterPro" id="IPR001611">
    <property type="entry name" value="Leu-rich_rpt"/>
</dbReference>
<dbReference type="PANTHER" id="PTHR48063">
    <property type="entry name" value="LRR RECEPTOR-LIKE KINASE"/>
    <property type="match status" value="1"/>
</dbReference>
<accession>A0ABU6X5E3</accession>
<evidence type="ECO:0000313" key="9">
    <source>
        <dbReference type="EMBL" id="MED6192415.1"/>
    </source>
</evidence>
<keyword evidence="3" id="KW-0732">Signal</keyword>
<sequence>MRFLESLDLSNNQLSGEIPQSLSNLSFLGYLNLSYNDFKGMIPLSTQLQSFDSSSYKGNPELCGAPLLKNCTQEKDHNDSQQNEDRDSDEFRTSFLIGTGVGFASGFWVVCSTIFFIRRCRHAYFRMLDNLYVFLVLKMNRFL</sequence>
<protein>
    <submittedName>
        <fullName evidence="9">Uncharacterized protein</fullName>
    </submittedName>
</protein>
<dbReference type="Gene3D" id="3.80.10.10">
    <property type="entry name" value="Ribonuclease Inhibitor"/>
    <property type="match status" value="1"/>
</dbReference>
<dbReference type="PRINTS" id="PR00019">
    <property type="entry name" value="LEURICHRPT"/>
</dbReference>
<reference evidence="9 10" key="1">
    <citation type="journal article" date="2023" name="Plants (Basel)">
        <title>Bridging the Gap: Combining Genomics and Transcriptomics Approaches to Understand Stylosanthes scabra, an Orphan Legume from the Brazilian Caatinga.</title>
        <authorList>
            <person name="Ferreira-Neto J.R.C."/>
            <person name="da Silva M.D."/>
            <person name="Binneck E."/>
            <person name="de Melo N.F."/>
            <person name="da Silva R.H."/>
            <person name="de Melo A.L.T.M."/>
            <person name="Pandolfi V."/>
            <person name="Bustamante F.O."/>
            <person name="Brasileiro-Vidal A.C."/>
            <person name="Benko-Iseppon A.M."/>
        </authorList>
    </citation>
    <scope>NUCLEOTIDE SEQUENCE [LARGE SCALE GENOMIC DNA]</scope>
    <source>
        <tissue evidence="9">Leaves</tissue>
    </source>
</reference>
<keyword evidence="6" id="KW-0675">Receptor</keyword>
<keyword evidence="4 8" id="KW-1133">Transmembrane helix</keyword>
<organism evidence="9 10">
    <name type="scientific">Stylosanthes scabra</name>
    <dbReference type="NCBI Taxonomy" id="79078"/>
    <lineage>
        <taxon>Eukaryota</taxon>
        <taxon>Viridiplantae</taxon>
        <taxon>Streptophyta</taxon>
        <taxon>Embryophyta</taxon>
        <taxon>Tracheophyta</taxon>
        <taxon>Spermatophyta</taxon>
        <taxon>Magnoliopsida</taxon>
        <taxon>eudicotyledons</taxon>
        <taxon>Gunneridae</taxon>
        <taxon>Pentapetalae</taxon>
        <taxon>rosids</taxon>
        <taxon>fabids</taxon>
        <taxon>Fabales</taxon>
        <taxon>Fabaceae</taxon>
        <taxon>Papilionoideae</taxon>
        <taxon>50 kb inversion clade</taxon>
        <taxon>dalbergioids sensu lato</taxon>
        <taxon>Dalbergieae</taxon>
        <taxon>Pterocarpus clade</taxon>
        <taxon>Stylosanthes</taxon>
    </lineage>
</organism>
<evidence type="ECO:0000256" key="1">
    <source>
        <dbReference type="ARBA" id="ARBA00004479"/>
    </source>
</evidence>
<proteinExistence type="predicted"/>
<dbReference type="InterPro" id="IPR032675">
    <property type="entry name" value="LRR_dom_sf"/>
</dbReference>
<keyword evidence="5 8" id="KW-0472">Membrane</keyword>
<feature type="transmembrane region" description="Helical" evidence="8">
    <location>
        <begin position="95"/>
        <end position="117"/>
    </location>
</feature>
<comment type="subcellular location">
    <subcellularLocation>
        <location evidence="1">Membrane</location>
        <topology evidence="1">Single-pass type I membrane protein</topology>
    </subcellularLocation>
</comment>
<evidence type="ECO:0000256" key="4">
    <source>
        <dbReference type="ARBA" id="ARBA00022989"/>
    </source>
</evidence>
<gene>
    <name evidence="9" type="ORF">PIB30_009776</name>
</gene>
<comment type="caution">
    <text evidence="9">The sequence shown here is derived from an EMBL/GenBank/DDBJ whole genome shotgun (WGS) entry which is preliminary data.</text>
</comment>
<name>A0ABU6X5E3_9FABA</name>
<keyword evidence="7" id="KW-0325">Glycoprotein</keyword>
<evidence type="ECO:0000256" key="8">
    <source>
        <dbReference type="SAM" id="Phobius"/>
    </source>
</evidence>
<dbReference type="Proteomes" id="UP001341840">
    <property type="component" value="Unassembled WGS sequence"/>
</dbReference>
<keyword evidence="2 8" id="KW-0812">Transmembrane</keyword>
<dbReference type="Pfam" id="PF00560">
    <property type="entry name" value="LRR_1"/>
    <property type="match status" value="1"/>
</dbReference>
<dbReference type="PANTHER" id="PTHR48063:SF98">
    <property type="entry name" value="LRR RECEPTOR-LIKE SERINE_THREONINE-PROTEIN KINASE FLS2"/>
    <property type="match status" value="1"/>
</dbReference>